<evidence type="ECO:0000313" key="2">
    <source>
        <dbReference type="EMBL" id="KAK9187612.1"/>
    </source>
</evidence>
<protein>
    <submittedName>
        <fullName evidence="2">Uncharacterized protein</fullName>
    </submittedName>
</protein>
<keyword evidence="3" id="KW-1185">Reference proteome</keyword>
<proteinExistence type="predicted"/>
<dbReference type="EMBL" id="JBCGBO010000007">
    <property type="protein sequence ID" value="KAK9187612.1"/>
    <property type="molecule type" value="Genomic_DNA"/>
</dbReference>
<name>A0AAP0LUF3_9ROSI</name>
<evidence type="ECO:0000313" key="3">
    <source>
        <dbReference type="Proteomes" id="UP001428341"/>
    </source>
</evidence>
<organism evidence="2 3">
    <name type="scientific">Citrus x changshan-huyou</name>
    <dbReference type="NCBI Taxonomy" id="2935761"/>
    <lineage>
        <taxon>Eukaryota</taxon>
        <taxon>Viridiplantae</taxon>
        <taxon>Streptophyta</taxon>
        <taxon>Embryophyta</taxon>
        <taxon>Tracheophyta</taxon>
        <taxon>Spermatophyta</taxon>
        <taxon>Magnoliopsida</taxon>
        <taxon>eudicotyledons</taxon>
        <taxon>Gunneridae</taxon>
        <taxon>Pentapetalae</taxon>
        <taxon>rosids</taxon>
        <taxon>malvids</taxon>
        <taxon>Sapindales</taxon>
        <taxon>Rutaceae</taxon>
        <taxon>Aurantioideae</taxon>
        <taxon>Citrus</taxon>
    </lineage>
</organism>
<reference evidence="2 3" key="1">
    <citation type="submission" date="2024-05" db="EMBL/GenBank/DDBJ databases">
        <title>Haplotype-resolved chromosome-level genome assembly of Huyou (Citrus changshanensis).</title>
        <authorList>
            <person name="Miao C."/>
            <person name="Chen W."/>
            <person name="Wu Y."/>
            <person name="Wang L."/>
            <person name="Zhao S."/>
            <person name="Grierson D."/>
            <person name="Xu C."/>
            <person name="Chen K."/>
        </authorList>
    </citation>
    <scope>NUCLEOTIDE SEQUENCE [LARGE SCALE GENOMIC DNA]</scope>
    <source>
        <strain evidence="2">01-14</strain>
        <tissue evidence="2">Leaf</tissue>
    </source>
</reference>
<gene>
    <name evidence="2" type="ORF">WN944_019010</name>
</gene>
<dbReference type="Proteomes" id="UP001428341">
    <property type="component" value="Unassembled WGS sequence"/>
</dbReference>
<feature type="compositionally biased region" description="Low complexity" evidence="1">
    <location>
        <begin position="1"/>
        <end position="14"/>
    </location>
</feature>
<sequence length="126" mass="13953">MTSGSSGSEIETISVRSEGGNVERAKAHKGGAPSKSFKSEVDPVTTHCSFGRAGEDLERKEARFHAGAYVLEQRWQFRQQLEQDQQLGVVHRAAVFPSQAEKTGYMSDPVGMVLLERLSYLLEFGY</sequence>
<evidence type="ECO:0000256" key="1">
    <source>
        <dbReference type="SAM" id="MobiDB-lite"/>
    </source>
</evidence>
<accession>A0AAP0LUF3</accession>
<dbReference type="AlphaFoldDB" id="A0AAP0LUF3"/>
<comment type="caution">
    <text evidence="2">The sequence shown here is derived from an EMBL/GenBank/DDBJ whole genome shotgun (WGS) entry which is preliminary data.</text>
</comment>
<feature type="region of interest" description="Disordered" evidence="1">
    <location>
        <begin position="1"/>
        <end position="40"/>
    </location>
</feature>